<dbReference type="PANTHER" id="PTHR10983">
    <property type="entry name" value="1-ACYLGLYCEROL-3-PHOSPHATE ACYLTRANSFERASE-RELATED"/>
    <property type="match status" value="1"/>
</dbReference>
<dbReference type="OrthoDB" id="189226at2759"/>
<accession>A0A0D7B4S7</accession>
<gene>
    <name evidence="3" type="ORF">CYLTODRAFT_424273</name>
</gene>
<feature type="domain" description="Phospholipid/glycerol acyltransferase" evidence="2">
    <location>
        <begin position="127"/>
        <end position="255"/>
    </location>
</feature>
<dbReference type="AlphaFoldDB" id="A0A0D7B4S7"/>
<evidence type="ECO:0000259" key="2">
    <source>
        <dbReference type="SMART" id="SM00563"/>
    </source>
</evidence>
<dbReference type="EMBL" id="KN880587">
    <property type="protein sequence ID" value="KIY65512.1"/>
    <property type="molecule type" value="Genomic_DNA"/>
</dbReference>
<evidence type="ECO:0000313" key="3">
    <source>
        <dbReference type="EMBL" id="KIY65512.1"/>
    </source>
</evidence>
<dbReference type="SMART" id="SM00563">
    <property type="entry name" value="PlsC"/>
    <property type="match status" value="1"/>
</dbReference>
<name>A0A0D7B4S7_9AGAR</name>
<keyword evidence="1" id="KW-1133">Transmembrane helix</keyword>
<dbReference type="CDD" id="cd07990">
    <property type="entry name" value="LPLAT_LCLAT1-like"/>
    <property type="match status" value="1"/>
</dbReference>
<dbReference type="Proteomes" id="UP000054007">
    <property type="component" value="Unassembled WGS sequence"/>
</dbReference>
<evidence type="ECO:0000313" key="4">
    <source>
        <dbReference type="Proteomes" id="UP000054007"/>
    </source>
</evidence>
<dbReference type="PANTHER" id="PTHR10983:SF16">
    <property type="entry name" value="LYSOCARDIOLIPIN ACYLTRANSFERASE 1"/>
    <property type="match status" value="1"/>
</dbReference>
<dbReference type="InterPro" id="IPR002123">
    <property type="entry name" value="Plipid/glycerol_acylTrfase"/>
</dbReference>
<feature type="transmembrane region" description="Helical" evidence="1">
    <location>
        <begin position="71"/>
        <end position="89"/>
    </location>
</feature>
<sequence length="412" mass="46614">MTVVPPHALPVSKRSKRPWSRTPYAILFFILFNLGCLMVNGTQFIVVLPLRLLPFEWARSLYTKGINYTKGAFGCLLVLICSIFSPTTLRVSFETEGNGRFTQAEVDSIAKYNDAGQVVGLNLPNKVVVISNHQVYLDWLFEWCLLYFIEPGVHKHVYITLKASLKWIPVVGWGMQFFDFIFLSRSWASDRLKLSKSLSRLGVSAASKDIPFAYLLYPEGTLVSKDTRPLSRKFADKMGINDLTHLLLPRSTGLHYSLRSLATRVPDLQLLDLTVVYEGIPPLAYGQDYYTLRSVFFDGIAPPAIHIHIRKFDVSRDIPIGNLSAAQPSGLPKASDSNTVELDIPENEKTIFDTWLRALWTDKDASIEKFYGPTSFEGPSVDIPIKLRRRREYLDAFCFFVPAAIGYLTERS</sequence>
<keyword evidence="4" id="KW-1185">Reference proteome</keyword>
<keyword evidence="1" id="KW-0472">Membrane</keyword>
<feature type="transmembrane region" description="Helical" evidence="1">
    <location>
        <begin position="24"/>
        <end position="50"/>
    </location>
</feature>
<dbReference type="GO" id="GO:0036149">
    <property type="term" value="P:phosphatidylinositol acyl-chain remodeling"/>
    <property type="evidence" value="ECO:0007669"/>
    <property type="project" value="TreeGrafter"/>
</dbReference>
<evidence type="ECO:0000256" key="1">
    <source>
        <dbReference type="SAM" id="Phobius"/>
    </source>
</evidence>
<dbReference type="GO" id="GO:0016746">
    <property type="term" value="F:acyltransferase activity"/>
    <property type="evidence" value="ECO:0007669"/>
    <property type="project" value="InterPro"/>
</dbReference>
<dbReference type="STRING" id="1314674.A0A0D7B4S7"/>
<proteinExistence type="predicted"/>
<reference evidence="3 4" key="1">
    <citation type="journal article" date="2015" name="Fungal Genet. Biol.">
        <title>Evolution of novel wood decay mechanisms in Agaricales revealed by the genome sequences of Fistulina hepatica and Cylindrobasidium torrendii.</title>
        <authorList>
            <person name="Floudas D."/>
            <person name="Held B.W."/>
            <person name="Riley R."/>
            <person name="Nagy L.G."/>
            <person name="Koehler G."/>
            <person name="Ransdell A.S."/>
            <person name="Younus H."/>
            <person name="Chow J."/>
            <person name="Chiniquy J."/>
            <person name="Lipzen A."/>
            <person name="Tritt A."/>
            <person name="Sun H."/>
            <person name="Haridas S."/>
            <person name="LaButti K."/>
            <person name="Ohm R.A."/>
            <person name="Kues U."/>
            <person name="Blanchette R.A."/>
            <person name="Grigoriev I.V."/>
            <person name="Minto R.E."/>
            <person name="Hibbett D.S."/>
        </authorList>
    </citation>
    <scope>NUCLEOTIDE SEQUENCE [LARGE SCALE GENOMIC DNA]</scope>
    <source>
        <strain evidence="3 4">FP15055 ss-10</strain>
    </source>
</reference>
<dbReference type="SUPFAM" id="SSF69593">
    <property type="entry name" value="Glycerol-3-phosphate (1)-acyltransferase"/>
    <property type="match status" value="1"/>
</dbReference>
<organism evidence="3 4">
    <name type="scientific">Cylindrobasidium torrendii FP15055 ss-10</name>
    <dbReference type="NCBI Taxonomy" id="1314674"/>
    <lineage>
        <taxon>Eukaryota</taxon>
        <taxon>Fungi</taxon>
        <taxon>Dikarya</taxon>
        <taxon>Basidiomycota</taxon>
        <taxon>Agaricomycotina</taxon>
        <taxon>Agaricomycetes</taxon>
        <taxon>Agaricomycetidae</taxon>
        <taxon>Agaricales</taxon>
        <taxon>Marasmiineae</taxon>
        <taxon>Physalacriaceae</taxon>
        <taxon>Cylindrobasidium</taxon>
    </lineage>
</organism>
<protein>
    <recommendedName>
        <fullName evidence="2">Phospholipid/glycerol acyltransferase domain-containing protein</fullName>
    </recommendedName>
</protein>
<keyword evidence="1" id="KW-0812">Transmembrane</keyword>
<dbReference type="GO" id="GO:0005783">
    <property type="term" value="C:endoplasmic reticulum"/>
    <property type="evidence" value="ECO:0007669"/>
    <property type="project" value="TreeGrafter"/>
</dbReference>
<dbReference type="Pfam" id="PF01553">
    <property type="entry name" value="Acyltransferase"/>
    <property type="match status" value="1"/>
</dbReference>